<dbReference type="EMBL" id="PEZT01000003">
    <property type="protein sequence ID" value="PIS09552.1"/>
    <property type="molecule type" value="Genomic_DNA"/>
</dbReference>
<dbReference type="CDD" id="cd06533">
    <property type="entry name" value="Glyco_transf_WecG_TagA"/>
    <property type="match status" value="1"/>
</dbReference>
<comment type="caution">
    <text evidence="3">The sequence shown here is derived from an EMBL/GenBank/DDBJ whole genome shotgun (WGS) entry which is preliminary data.</text>
</comment>
<proteinExistence type="predicted"/>
<dbReference type="AlphaFoldDB" id="A0A2H0WA71"/>
<name>A0A2H0WA71_9BACT</name>
<keyword evidence="2 3" id="KW-0808">Transferase</keyword>
<evidence type="ECO:0000256" key="2">
    <source>
        <dbReference type="ARBA" id="ARBA00022679"/>
    </source>
</evidence>
<feature type="non-terminal residue" evidence="3">
    <location>
        <position position="1"/>
    </location>
</feature>
<gene>
    <name evidence="3" type="ORF">COT75_00890</name>
</gene>
<protein>
    <submittedName>
        <fullName evidence="3">Glycosyltransferase</fullName>
    </submittedName>
</protein>
<dbReference type="Proteomes" id="UP000230093">
    <property type="component" value="Unassembled WGS sequence"/>
</dbReference>
<evidence type="ECO:0000256" key="1">
    <source>
        <dbReference type="ARBA" id="ARBA00022676"/>
    </source>
</evidence>
<dbReference type="GO" id="GO:0016758">
    <property type="term" value="F:hexosyltransferase activity"/>
    <property type="evidence" value="ECO:0007669"/>
    <property type="project" value="TreeGrafter"/>
</dbReference>
<dbReference type="InterPro" id="IPR004629">
    <property type="entry name" value="WecG_TagA_CpsF"/>
</dbReference>
<dbReference type="PANTHER" id="PTHR34136">
    <property type="match status" value="1"/>
</dbReference>
<sequence length="139" mass="16293">IFFLTARTGLGQSLFSQLKNKELKASYFDWPYKKYHDNKYSKKALKEINNCSPDILFLGLGASWQEIWAIRNKSKLKAKLVIAVGSALDYVSGQKKRAPLWMQKNGLEWFWRFLIEPKRLFKRFFIEDFPLALKLIAKG</sequence>
<evidence type="ECO:0000313" key="4">
    <source>
        <dbReference type="Proteomes" id="UP000230093"/>
    </source>
</evidence>
<accession>A0A2H0WA71</accession>
<keyword evidence="1" id="KW-0328">Glycosyltransferase</keyword>
<organism evidence="3 4">
    <name type="scientific">Candidatus Beckwithbacteria bacterium CG10_big_fil_rev_8_21_14_0_10_34_10</name>
    <dbReference type="NCBI Taxonomy" id="1974495"/>
    <lineage>
        <taxon>Bacteria</taxon>
        <taxon>Candidatus Beckwithiibacteriota</taxon>
    </lineage>
</organism>
<dbReference type="Pfam" id="PF03808">
    <property type="entry name" value="Glyco_tran_WecG"/>
    <property type="match status" value="1"/>
</dbReference>
<dbReference type="NCBIfam" id="TIGR00696">
    <property type="entry name" value="wecG_tagA_cpsF"/>
    <property type="match status" value="1"/>
</dbReference>
<evidence type="ECO:0000313" key="3">
    <source>
        <dbReference type="EMBL" id="PIS09552.1"/>
    </source>
</evidence>
<reference evidence="4" key="1">
    <citation type="submission" date="2017-09" db="EMBL/GenBank/DDBJ databases">
        <title>Depth-based differentiation of microbial function through sediment-hosted aquifers and enrichment of novel symbionts in the deep terrestrial subsurface.</title>
        <authorList>
            <person name="Probst A.J."/>
            <person name="Ladd B."/>
            <person name="Jarett J.K."/>
            <person name="Geller-Mcgrath D.E."/>
            <person name="Sieber C.M.K."/>
            <person name="Emerson J.B."/>
            <person name="Anantharaman K."/>
            <person name="Thomas B.C."/>
            <person name="Malmstrom R."/>
            <person name="Stieglmeier M."/>
            <person name="Klingl A."/>
            <person name="Woyke T."/>
            <person name="Ryan C.M."/>
            <person name="Banfield J.F."/>
        </authorList>
    </citation>
    <scope>NUCLEOTIDE SEQUENCE [LARGE SCALE GENOMIC DNA]</scope>
</reference>
<dbReference type="PANTHER" id="PTHR34136:SF1">
    <property type="entry name" value="UDP-N-ACETYL-D-MANNOSAMINURONIC ACID TRANSFERASE"/>
    <property type="match status" value="1"/>
</dbReference>